<accession>A0A4U6U1Q0</accession>
<keyword evidence="4" id="KW-1185">Reference proteome</keyword>
<keyword evidence="1" id="KW-1133">Transmembrane helix</keyword>
<feature type="chain" id="PRO_5020327272" evidence="2">
    <location>
        <begin position="20"/>
        <end position="114"/>
    </location>
</feature>
<feature type="transmembrane region" description="Helical" evidence="1">
    <location>
        <begin position="91"/>
        <end position="112"/>
    </location>
</feature>
<dbReference type="AlphaFoldDB" id="A0A4U6U1Q0"/>
<dbReference type="Proteomes" id="UP000298652">
    <property type="component" value="Chromosome 7"/>
</dbReference>
<evidence type="ECO:0000313" key="4">
    <source>
        <dbReference type="Proteomes" id="UP000298652"/>
    </source>
</evidence>
<organism evidence="3 4">
    <name type="scientific">Setaria viridis</name>
    <name type="common">Green bristlegrass</name>
    <name type="synonym">Setaria italica subsp. viridis</name>
    <dbReference type="NCBI Taxonomy" id="4556"/>
    <lineage>
        <taxon>Eukaryota</taxon>
        <taxon>Viridiplantae</taxon>
        <taxon>Streptophyta</taxon>
        <taxon>Embryophyta</taxon>
        <taxon>Tracheophyta</taxon>
        <taxon>Spermatophyta</taxon>
        <taxon>Magnoliopsida</taxon>
        <taxon>Liliopsida</taxon>
        <taxon>Poales</taxon>
        <taxon>Poaceae</taxon>
        <taxon>PACMAD clade</taxon>
        <taxon>Panicoideae</taxon>
        <taxon>Panicodae</taxon>
        <taxon>Paniceae</taxon>
        <taxon>Cenchrinae</taxon>
        <taxon>Setaria</taxon>
    </lineage>
</organism>
<evidence type="ECO:0000313" key="3">
    <source>
        <dbReference type="EMBL" id="TKW03987.1"/>
    </source>
</evidence>
<feature type="signal peptide" evidence="2">
    <location>
        <begin position="1"/>
        <end position="19"/>
    </location>
</feature>
<dbReference type="Gramene" id="TKW03987">
    <property type="protein sequence ID" value="TKW03987"/>
    <property type="gene ID" value="SEVIR_7G079500v2"/>
</dbReference>
<sequence length="114" mass="12781">MRTCIVLLIVAMAAVYVIVMPTVLSDADGYVQISVINGTRAQGLGRWAVYEYDSKNHARIFFNKVLRGRRMGSSWFDLIINESISDTSVGLSFISFMLLGSVWLSYLILIFYGS</sequence>
<protein>
    <submittedName>
        <fullName evidence="3">Uncharacterized protein</fullName>
    </submittedName>
</protein>
<gene>
    <name evidence="3" type="ORF">SEVIR_7G079500v2</name>
</gene>
<name>A0A4U6U1Q0_SETVI</name>
<dbReference type="EMBL" id="CM016558">
    <property type="protein sequence ID" value="TKW03987.1"/>
    <property type="molecule type" value="Genomic_DNA"/>
</dbReference>
<keyword evidence="2" id="KW-0732">Signal</keyword>
<reference evidence="3" key="1">
    <citation type="submission" date="2019-03" db="EMBL/GenBank/DDBJ databases">
        <title>WGS assembly of Setaria viridis.</title>
        <authorList>
            <person name="Huang P."/>
            <person name="Jenkins J."/>
            <person name="Grimwood J."/>
            <person name="Barry K."/>
            <person name="Healey A."/>
            <person name="Mamidi S."/>
            <person name="Sreedasyam A."/>
            <person name="Shu S."/>
            <person name="Feldman M."/>
            <person name="Wu J."/>
            <person name="Yu Y."/>
            <person name="Chen C."/>
            <person name="Johnson J."/>
            <person name="Rokhsar D."/>
            <person name="Baxter I."/>
            <person name="Schmutz J."/>
            <person name="Brutnell T."/>
            <person name="Kellogg E."/>
        </authorList>
    </citation>
    <scope>NUCLEOTIDE SEQUENCE [LARGE SCALE GENOMIC DNA]</scope>
</reference>
<keyword evidence="1" id="KW-0812">Transmembrane</keyword>
<proteinExistence type="predicted"/>
<keyword evidence="1" id="KW-0472">Membrane</keyword>
<evidence type="ECO:0000256" key="2">
    <source>
        <dbReference type="SAM" id="SignalP"/>
    </source>
</evidence>
<evidence type="ECO:0000256" key="1">
    <source>
        <dbReference type="SAM" id="Phobius"/>
    </source>
</evidence>